<dbReference type="Pfam" id="PF00063">
    <property type="entry name" value="Myosin_head"/>
    <property type="match status" value="1"/>
</dbReference>
<dbReference type="PROSITE" id="PS50096">
    <property type="entry name" value="IQ"/>
    <property type="match status" value="4"/>
</dbReference>
<dbReference type="InterPro" id="IPR036961">
    <property type="entry name" value="Kinesin_motor_dom_sf"/>
</dbReference>
<dbReference type="InterPro" id="IPR000048">
    <property type="entry name" value="IQ_motif_EF-hand-BS"/>
</dbReference>
<evidence type="ECO:0000256" key="6">
    <source>
        <dbReference type="ARBA" id="ARBA00023123"/>
    </source>
</evidence>
<dbReference type="Gene3D" id="1.25.40.20">
    <property type="entry name" value="Ankyrin repeat-containing domain"/>
    <property type="match status" value="2"/>
</dbReference>
<feature type="domain" description="Myosin motor" evidence="15">
    <location>
        <begin position="124"/>
        <end position="949"/>
    </location>
</feature>
<feature type="repeat" description="ANK" evidence="9">
    <location>
        <begin position="2039"/>
        <end position="2077"/>
    </location>
</feature>
<feature type="repeat" description="ANK" evidence="9">
    <location>
        <begin position="2078"/>
        <end position="2105"/>
    </location>
</feature>
<keyword evidence="17" id="KW-1185">Reference proteome</keyword>
<evidence type="ECO:0000256" key="3">
    <source>
        <dbReference type="ARBA" id="ARBA00022771"/>
    </source>
</evidence>
<proteinExistence type="inferred from homology"/>
<keyword evidence="6 11" id="KW-0518">Myosin</keyword>
<evidence type="ECO:0000259" key="14">
    <source>
        <dbReference type="PROSITE" id="PS50178"/>
    </source>
</evidence>
<dbReference type="PANTHER" id="PTHR13140:SF845">
    <property type="entry name" value="MYOSIN-LIKE PROTEIN"/>
    <property type="match status" value="1"/>
</dbReference>
<dbReference type="SUPFAM" id="SSF48403">
    <property type="entry name" value="Ankyrin repeat"/>
    <property type="match status" value="1"/>
</dbReference>
<dbReference type="InterPro" id="IPR036770">
    <property type="entry name" value="Ankyrin_rpt-contain_sf"/>
</dbReference>
<dbReference type="PROSITE" id="PS50088">
    <property type="entry name" value="ANK_REPEAT"/>
    <property type="match status" value="5"/>
</dbReference>
<dbReference type="GO" id="GO:0007015">
    <property type="term" value="P:actin filament organization"/>
    <property type="evidence" value="ECO:0007669"/>
    <property type="project" value="TreeGrafter"/>
</dbReference>
<dbReference type="SMART" id="SM00248">
    <property type="entry name" value="ANK"/>
    <property type="match status" value="7"/>
</dbReference>
<evidence type="ECO:0000256" key="11">
    <source>
        <dbReference type="PROSITE-ProRule" id="PRU00782"/>
    </source>
</evidence>
<keyword evidence="8 11" id="KW-0009">Actin-binding</keyword>
<dbReference type="Gene3D" id="3.30.40.10">
    <property type="entry name" value="Zinc/RING finger domain, C3HC4 (zinc finger)"/>
    <property type="match status" value="1"/>
</dbReference>
<feature type="repeat" description="ANK" evidence="9">
    <location>
        <begin position="2294"/>
        <end position="2326"/>
    </location>
</feature>
<dbReference type="Gene3D" id="1.20.58.530">
    <property type="match status" value="1"/>
</dbReference>
<dbReference type="InterPro" id="IPR027417">
    <property type="entry name" value="P-loop_NTPase"/>
</dbReference>
<dbReference type="Gene3D" id="1.20.120.720">
    <property type="entry name" value="Myosin VI head, motor domain, U50 subdomain"/>
    <property type="match status" value="1"/>
</dbReference>
<dbReference type="GO" id="GO:0051015">
    <property type="term" value="F:actin filament binding"/>
    <property type="evidence" value="ECO:0007669"/>
    <property type="project" value="TreeGrafter"/>
</dbReference>
<dbReference type="CDD" id="cd00124">
    <property type="entry name" value="MYSc"/>
    <property type="match status" value="1"/>
</dbReference>
<evidence type="ECO:0000256" key="5">
    <source>
        <dbReference type="ARBA" id="ARBA00022840"/>
    </source>
</evidence>
<comment type="similarity">
    <text evidence="11">Belongs to the TRAFAC class myosin-kinesin ATPase superfamily. Myosin family.</text>
</comment>
<evidence type="ECO:0000256" key="7">
    <source>
        <dbReference type="ARBA" id="ARBA00023175"/>
    </source>
</evidence>
<dbReference type="GO" id="GO:0005737">
    <property type="term" value="C:cytoplasm"/>
    <property type="evidence" value="ECO:0007669"/>
    <property type="project" value="TreeGrafter"/>
</dbReference>
<keyword evidence="2 11" id="KW-0547">Nucleotide-binding</keyword>
<feature type="compositionally biased region" description="Acidic residues" evidence="13">
    <location>
        <begin position="1810"/>
        <end position="1830"/>
    </location>
</feature>
<feature type="coiled-coil region" evidence="12">
    <location>
        <begin position="1414"/>
        <end position="1492"/>
    </location>
</feature>
<feature type="compositionally biased region" description="Acidic residues" evidence="13">
    <location>
        <begin position="85"/>
        <end position="101"/>
    </location>
</feature>
<feature type="region of interest" description="Disordered" evidence="13">
    <location>
        <begin position="1780"/>
        <end position="1935"/>
    </location>
</feature>
<evidence type="ECO:0000256" key="13">
    <source>
        <dbReference type="SAM" id="MobiDB-lite"/>
    </source>
</evidence>
<evidence type="ECO:0000256" key="4">
    <source>
        <dbReference type="ARBA" id="ARBA00022833"/>
    </source>
</evidence>
<dbReference type="PROSITE" id="PS50178">
    <property type="entry name" value="ZF_FYVE"/>
    <property type="match status" value="1"/>
</dbReference>
<dbReference type="FunFam" id="1.10.10.820:FF:000001">
    <property type="entry name" value="Myosin heavy chain"/>
    <property type="match status" value="1"/>
</dbReference>
<dbReference type="PROSITE" id="PS51456">
    <property type="entry name" value="MYOSIN_MOTOR"/>
    <property type="match status" value="1"/>
</dbReference>
<gene>
    <name evidence="16" type="ORF">FCC1311_079332</name>
</gene>
<keyword evidence="5 11" id="KW-0067">ATP-binding</keyword>
<dbReference type="Pfam" id="PF00612">
    <property type="entry name" value="IQ"/>
    <property type="match status" value="2"/>
</dbReference>
<feature type="compositionally biased region" description="Low complexity" evidence="13">
    <location>
        <begin position="1341"/>
        <end position="1353"/>
    </location>
</feature>
<dbReference type="Gene3D" id="3.40.850.10">
    <property type="entry name" value="Kinesin motor domain"/>
    <property type="match status" value="1"/>
</dbReference>
<dbReference type="InParanoid" id="A0A2R5GPK4"/>
<dbReference type="InterPro" id="IPR011011">
    <property type="entry name" value="Znf_FYVE_PHD"/>
</dbReference>
<sequence>MSTRKVWVRSNAAATAAAAGGGATQAVSTSATDANDDENEQVGWVPAVVVTNGRDEDSSADQLSVHLETWEALNKKRPGANAGADDSDDSDSDFGNDQDDGAIDEDAVLHVAAADVVERNAWDEPPADLVQLVHLHEPAILQALCERFWTSMIYTWCGPILLALNPFERLPLYQPSVLESYRKASALPSSAEAEDGGNQPHVYAVAADAYACLVDKSGREGGDQDQSILISGESGAGKTESTKIVMQYLATVARRPREDGVSVEELHVSEYLGGTEGNSSPKASHVEPETATTEHYSIEQQVLESNPILEAFGNARTIRNDNSSRFGKFIQIQFDAEGFLVGASIATYLLEKVRITQQGEGERGYHVFYQMLYGGSGEEKASWHLSASDEPEDFTFLNAGGCYDRRDGVSDAEQLAVTKRSMAIMGLRDEERIDVLKVVAIVLHLGNIIFVDAKGGDQDAPGSTVDSSDEQSEKALEALVALLGLDREVIIKALCMRNVNAGGETFEVPLKPSDAVDSRDALAKSLYSRTFDWIVGRVNECIRHRTKVKRFVGVLDIFGFEIFKHNSFEQLCINYANERLQQQFNDFVFKHEQSIYAKEKINWSFIDFPSNAATVELIDGGIGASSGKEDAGSMGILAVLDDECRLPKGNDQSFVRKLYDKCASREQFDASKPQQVRGEFVVHHYAGAVTYDSAGFCDKNRDALRQEVVDLLKGSAFGFVSARFSVSANEGGSPSKGKRGNGSSSSSSSSASASQRRSALSLASVSAEFKRQLNSLIETIEATAPHYIRCIKPNDAAKAKLMHRGRVVGQLRCGGVLEAVRVARAGFPIRMPHRTFVERYGRLVGPAALKVLFHTSPVNATRSRKILEEIPKVGDFDRSASRQLGKDIVSLLRAQQQQQPQEGCDEEEDGQSNTKGSDGSDDVEALTQIGRTKVFMRKQGHDVLERWRARWHKRAMALVVAAVRARAGRLKYQRQRASALRIQSVVRMKLARNKLQHLRRERASLKIQTWMRMKFYRMAYSQIRNATIAIQAASRGRKGRAEAHVLRVERARLRLQSWARGVKYLRLLRRERRAAITLQCAVRGRQARDAVRAARRGAKDLGNVLKERDALRAQVQALKQQLAVGGRDSETPASDATTGDIRGVVEGQSPERQARAVAVLAAASVTVRMWFYMKDVMKTVERKRLDLAQQAAAQQPIVDTIASAPSLPLQSAPSALADGSPRKSSEALGLETSPPPQQQHLLTGLGPGSVSDADWYARTFGEELEELGRANQGVVAADDVGDGAGGAGAKDAARNAKDAADIADGTTSSDELRRIEEELKQKRLSIEAKRAKLESEAPSHATATETETGGSESPDAKLGDFEERLAELVETLHTKENEVIEVKNFLAQQTSLKNKAEIRQSELELELNATKEGRVKLEADLAAAAKTREDLEARVAELERERDANREVARSAAVIDLETELRSAHQDADGLREELAQAKQETERLIREGELKAMSLDDYRSSSAAKMKLLETQLSEVKRSKAKTTSMLQARILIDRRSRRTAQHVISVWAAAVRESKSLRMRAAFAQRLLERRRLQRAFDKLAAAGSQEQFEEAVVSKALARREHRLLYKSFQGWADETRRGVHAERVDAALAGRDAQLLCMRVFRAWHTWATLRLEEEVQFNRLTEVFHGHRLRRHFVAWREAHVHERRLAKLEDLYKRHMKELKLRNILHAWSRATRAATAYRPEMSRMVTAREAEDGSPMRKERGDADLLRLMGRLVKDDETFSRLTPVLARAADRMQYRSSSGEDLLDDDVLGGYLPRSPQIEQLQSDDEDEDDYDDDDNESEDAMASDSFHSKSRARGRRGSYKSRRSSQRKLNGTSDVFRTTEYVEEAGRSRRDSAGMMDRKTQSMRGPRLVREGEDSRPFAPGNDGKNVLEGDDASSPSRRSADIDGENSVHLFRSSSSPLLIGDEHAGEGKGKEMASALTLDMVGVRRVKEDGTLEFDDGASPVASIDTVMQTARQLNMPPLILAALHGNLDVVERLLKEGMDPNVDYSGKHRTALHAAIQSFKWSESGVERMVDLLLEHGANVHAKNSHGNTPLMEAVLKGDEALSLTKALIRHGAIRGTNAKDGDSTEGANEFGQTPLHAAVRLGATKTMYELLNNGANLTRGDSQGQTALHHAARICNVSMIHNLLGYSETRAGELQIEANKERTANGVNGVDRHGEAKGGKGLRNLTDNNGNTALHLVCSSTSSSEMWKAIFVLLENEFDPNLKNRAGQTPLCILCSNKSSTKKALKMFKRPNVRFHEQDRLGNTALHIACHLDSREIACRLVRMGAPLFIPNDHKETPMDLVPQGFAVQLLRAIKYPPEEELMRKFHRDIKKCMTCRNTFSFFRDQHHCRHCGRVCCTKCTSHKYPIAKFNAESSVTVCDHCWSVLTMPMSPVDAEMDAALADEGEELPSTALVG</sequence>
<keyword evidence="7 11" id="KW-0505">Motor protein</keyword>
<feature type="region of interest" description="Actin-binding" evidence="11">
    <location>
        <begin position="773"/>
        <end position="795"/>
    </location>
</feature>
<evidence type="ECO:0000313" key="17">
    <source>
        <dbReference type="Proteomes" id="UP000241890"/>
    </source>
</evidence>
<dbReference type="SMART" id="SM00064">
    <property type="entry name" value="FYVE"/>
    <property type="match status" value="1"/>
</dbReference>
<feature type="compositionally biased region" description="Basic residues" evidence="13">
    <location>
        <begin position="1837"/>
        <end position="1855"/>
    </location>
</feature>
<evidence type="ECO:0000256" key="12">
    <source>
        <dbReference type="SAM" id="Coils"/>
    </source>
</evidence>
<feature type="region of interest" description="Disordered" evidence="13">
    <location>
        <begin position="1209"/>
        <end position="1248"/>
    </location>
</feature>
<evidence type="ECO:0000256" key="9">
    <source>
        <dbReference type="PROSITE-ProRule" id="PRU00023"/>
    </source>
</evidence>
<feature type="region of interest" description="Disordered" evidence="13">
    <location>
        <begin position="1284"/>
        <end position="1308"/>
    </location>
</feature>
<evidence type="ECO:0000259" key="15">
    <source>
        <dbReference type="PROSITE" id="PS51456"/>
    </source>
</evidence>
<evidence type="ECO:0000256" key="8">
    <source>
        <dbReference type="ARBA" id="ARBA00023203"/>
    </source>
</evidence>
<feature type="domain" description="FYVE-type" evidence="14">
    <location>
        <begin position="2360"/>
        <end position="2420"/>
    </location>
</feature>
<keyword evidence="3 10" id="KW-0863">Zinc-finger</keyword>
<feature type="compositionally biased region" description="Basic and acidic residues" evidence="13">
    <location>
        <begin position="1291"/>
        <end position="1300"/>
    </location>
</feature>
<dbReference type="PRINTS" id="PR00193">
    <property type="entry name" value="MYOSINHEAVY"/>
</dbReference>
<dbReference type="InterPro" id="IPR000306">
    <property type="entry name" value="Znf_FYVE"/>
</dbReference>
<dbReference type="GO" id="GO:0005524">
    <property type="term" value="F:ATP binding"/>
    <property type="evidence" value="ECO:0007669"/>
    <property type="project" value="UniProtKB-UniRule"/>
</dbReference>
<evidence type="ECO:0000256" key="10">
    <source>
        <dbReference type="PROSITE-ProRule" id="PRU00091"/>
    </source>
</evidence>
<feature type="region of interest" description="Disordered" evidence="13">
    <location>
        <begin position="895"/>
        <end position="923"/>
    </location>
</feature>
<accession>A0A2R5GPK4</accession>
<feature type="repeat" description="ANK" evidence="9">
    <location>
        <begin position="2123"/>
        <end position="2155"/>
    </location>
</feature>
<dbReference type="SUPFAM" id="SSF57903">
    <property type="entry name" value="FYVE/PHD zinc finger"/>
    <property type="match status" value="1"/>
</dbReference>
<dbReference type="PANTHER" id="PTHR13140">
    <property type="entry name" value="MYOSIN"/>
    <property type="match status" value="1"/>
</dbReference>
<dbReference type="GO" id="GO:0016459">
    <property type="term" value="C:myosin complex"/>
    <property type="evidence" value="ECO:0007669"/>
    <property type="project" value="UniProtKB-KW"/>
</dbReference>
<dbReference type="Gene3D" id="1.20.5.190">
    <property type="match status" value="1"/>
</dbReference>
<reference evidence="16 17" key="1">
    <citation type="submission" date="2017-12" db="EMBL/GenBank/DDBJ databases">
        <title>Sequencing, de novo assembly and annotation of complete genome of a new Thraustochytrid species, strain FCC1311.</title>
        <authorList>
            <person name="Sedici K."/>
            <person name="Godart F."/>
            <person name="Aiese Cigliano R."/>
            <person name="Sanseverino W."/>
            <person name="Barakat M."/>
            <person name="Ortet P."/>
            <person name="Marechal E."/>
            <person name="Cagnac O."/>
            <person name="Amato A."/>
        </authorList>
    </citation>
    <scope>NUCLEOTIDE SEQUENCE [LARGE SCALE GENOMIC DNA]</scope>
</reference>
<feature type="region of interest" description="Disordered" evidence="13">
    <location>
        <begin position="1330"/>
        <end position="1358"/>
    </location>
</feature>
<feature type="region of interest" description="Disordered" evidence="13">
    <location>
        <begin position="76"/>
        <end position="101"/>
    </location>
</feature>
<name>A0A2R5GPK4_9STRA</name>
<keyword evidence="1" id="KW-0479">Metal-binding</keyword>
<dbReference type="Gene3D" id="1.10.10.820">
    <property type="match status" value="1"/>
</dbReference>
<keyword evidence="12" id="KW-0175">Coiled coil</keyword>
<dbReference type="SMART" id="SM00242">
    <property type="entry name" value="MYSc"/>
    <property type="match status" value="1"/>
</dbReference>
<organism evidence="16 17">
    <name type="scientific">Hondaea fermentalgiana</name>
    <dbReference type="NCBI Taxonomy" id="2315210"/>
    <lineage>
        <taxon>Eukaryota</taxon>
        <taxon>Sar</taxon>
        <taxon>Stramenopiles</taxon>
        <taxon>Bigyra</taxon>
        <taxon>Labyrinthulomycetes</taxon>
        <taxon>Thraustochytrida</taxon>
        <taxon>Thraustochytriidae</taxon>
        <taxon>Hondaea</taxon>
    </lineage>
</organism>
<dbReference type="Pfam" id="PF12796">
    <property type="entry name" value="Ank_2"/>
    <property type="match status" value="3"/>
</dbReference>
<keyword evidence="9" id="KW-0040">ANK repeat</keyword>
<dbReference type="PROSITE" id="PS50297">
    <property type="entry name" value="ANK_REP_REGION"/>
    <property type="match status" value="3"/>
</dbReference>
<feature type="binding site" evidence="11">
    <location>
        <begin position="232"/>
        <end position="239"/>
    </location>
    <ligand>
        <name>ATP</name>
        <dbReference type="ChEBI" id="CHEBI:30616"/>
    </ligand>
</feature>
<dbReference type="GO" id="GO:0016020">
    <property type="term" value="C:membrane"/>
    <property type="evidence" value="ECO:0007669"/>
    <property type="project" value="TreeGrafter"/>
</dbReference>
<dbReference type="OrthoDB" id="6108017at2759"/>
<feature type="region of interest" description="Disordered" evidence="13">
    <location>
        <begin position="1123"/>
        <end position="1147"/>
    </location>
</feature>
<feature type="compositionally biased region" description="Basic and acidic residues" evidence="13">
    <location>
        <begin position="1873"/>
        <end position="1889"/>
    </location>
</feature>
<dbReference type="EMBL" id="BEYU01000104">
    <property type="protein sequence ID" value="GBG31708.1"/>
    <property type="molecule type" value="Genomic_DNA"/>
</dbReference>
<feature type="compositionally biased region" description="Low complexity" evidence="13">
    <location>
        <begin position="15"/>
        <end position="32"/>
    </location>
</feature>
<feature type="repeat" description="ANK" evidence="9">
    <location>
        <begin position="2005"/>
        <end position="2037"/>
    </location>
</feature>
<dbReference type="InterPro" id="IPR002110">
    <property type="entry name" value="Ankyrin_rpt"/>
</dbReference>
<dbReference type="InterPro" id="IPR013083">
    <property type="entry name" value="Znf_RING/FYVE/PHD"/>
</dbReference>
<evidence type="ECO:0000313" key="16">
    <source>
        <dbReference type="EMBL" id="GBG31708.1"/>
    </source>
</evidence>
<evidence type="ECO:0000256" key="1">
    <source>
        <dbReference type="ARBA" id="ARBA00022723"/>
    </source>
</evidence>
<dbReference type="SMART" id="SM00015">
    <property type="entry name" value="IQ"/>
    <property type="match status" value="5"/>
</dbReference>
<dbReference type="GO" id="GO:0000146">
    <property type="term" value="F:microfilament motor activity"/>
    <property type="evidence" value="ECO:0007669"/>
    <property type="project" value="TreeGrafter"/>
</dbReference>
<comment type="caution">
    <text evidence="16">The sequence shown here is derived from an EMBL/GenBank/DDBJ whole genome shotgun (WGS) entry which is preliminary data.</text>
</comment>
<dbReference type="Pfam" id="PF01363">
    <property type="entry name" value="FYVE"/>
    <property type="match status" value="1"/>
</dbReference>
<dbReference type="Proteomes" id="UP000241890">
    <property type="component" value="Unassembled WGS sequence"/>
</dbReference>
<evidence type="ECO:0000256" key="2">
    <source>
        <dbReference type="ARBA" id="ARBA00022741"/>
    </source>
</evidence>
<keyword evidence="4" id="KW-0862">Zinc</keyword>
<feature type="compositionally biased region" description="Low complexity" evidence="13">
    <location>
        <begin position="743"/>
        <end position="753"/>
    </location>
</feature>
<feature type="region of interest" description="Disordered" evidence="13">
    <location>
        <begin position="15"/>
        <end position="44"/>
    </location>
</feature>
<dbReference type="InterPro" id="IPR017455">
    <property type="entry name" value="Znf_FYVE-rel"/>
</dbReference>
<feature type="region of interest" description="Disordered" evidence="13">
    <location>
        <begin position="727"/>
        <end position="753"/>
    </location>
</feature>
<dbReference type="GO" id="GO:0008270">
    <property type="term" value="F:zinc ion binding"/>
    <property type="evidence" value="ECO:0007669"/>
    <property type="project" value="UniProtKB-KW"/>
</dbReference>
<dbReference type="InterPro" id="IPR001609">
    <property type="entry name" value="Myosin_head_motor_dom-like"/>
</dbReference>
<dbReference type="SUPFAM" id="SSF52540">
    <property type="entry name" value="P-loop containing nucleoside triphosphate hydrolases"/>
    <property type="match status" value="1"/>
</dbReference>
<dbReference type="Gene3D" id="1.20.5.4820">
    <property type="match status" value="1"/>
</dbReference>
<protein>
    <submittedName>
        <fullName evidence="16">Myosin-6</fullName>
    </submittedName>
</protein>